<dbReference type="Gene3D" id="3.30.200.20">
    <property type="entry name" value="Phosphorylase Kinase, domain 1"/>
    <property type="match status" value="1"/>
</dbReference>
<feature type="compositionally biased region" description="Polar residues" evidence="1">
    <location>
        <begin position="213"/>
        <end position="223"/>
    </location>
</feature>
<feature type="region of interest" description="Disordered" evidence="1">
    <location>
        <begin position="202"/>
        <end position="223"/>
    </location>
</feature>
<evidence type="ECO:0000256" key="1">
    <source>
        <dbReference type="SAM" id="MobiDB-lite"/>
    </source>
</evidence>
<feature type="non-terminal residue" evidence="2">
    <location>
        <position position="1"/>
    </location>
</feature>
<sequence>LPCVPTFSRGPSPAELEGIRLAGHGLLKRGGPTASHNDLHTDTLEQLVQKLVSFNGITLNGENLRLATLLYSSLRSLLPSEPPLAPLERQNYKSRIQELETDISRLRLLDPLRHLGIRSQEVTCEELVGEGKTAVVYRGKFHGEEVAIKQFKRRFHQEKRDDEHPSERGNIFPRCGPTVDGSGLVAHIMAFPPTILRLAPSLSASRPPPPSPEFQSWIRSCKG</sequence>
<feature type="non-terminal residue" evidence="2">
    <location>
        <position position="223"/>
    </location>
</feature>
<organism evidence="2">
    <name type="scientific">Cyprideis torosa</name>
    <dbReference type="NCBI Taxonomy" id="163714"/>
    <lineage>
        <taxon>Eukaryota</taxon>
        <taxon>Metazoa</taxon>
        <taxon>Ecdysozoa</taxon>
        <taxon>Arthropoda</taxon>
        <taxon>Crustacea</taxon>
        <taxon>Oligostraca</taxon>
        <taxon>Ostracoda</taxon>
        <taxon>Podocopa</taxon>
        <taxon>Podocopida</taxon>
        <taxon>Cytherocopina</taxon>
        <taxon>Cytheroidea</taxon>
        <taxon>Cytherideidae</taxon>
        <taxon>Cyprideis</taxon>
    </lineage>
</organism>
<evidence type="ECO:0000313" key="2">
    <source>
        <dbReference type="EMBL" id="CAD7229189.1"/>
    </source>
</evidence>
<dbReference type="EMBL" id="OB661927">
    <property type="protein sequence ID" value="CAD7229189.1"/>
    <property type="molecule type" value="Genomic_DNA"/>
</dbReference>
<accession>A0A7R8WI23</accession>
<reference evidence="2" key="1">
    <citation type="submission" date="2020-11" db="EMBL/GenBank/DDBJ databases">
        <authorList>
            <person name="Tran Van P."/>
        </authorList>
    </citation>
    <scope>NUCLEOTIDE SEQUENCE</scope>
</reference>
<dbReference type="InterPro" id="IPR011009">
    <property type="entry name" value="Kinase-like_dom_sf"/>
</dbReference>
<proteinExistence type="predicted"/>
<gene>
    <name evidence="2" type="ORF">CTOB1V02_LOCUS7062</name>
</gene>
<dbReference type="SUPFAM" id="SSF56112">
    <property type="entry name" value="Protein kinase-like (PK-like)"/>
    <property type="match status" value="1"/>
</dbReference>
<name>A0A7R8WI23_9CRUS</name>
<protein>
    <submittedName>
        <fullName evidence="2">Uncharacterized protein</fullName>
    </submittedName>
</protein>
<dbReference type="AlphaFoldDB" id="A0A7R8WI23"/>